<sequence length="336" mass="35283">MKINKTDVVTTFKSSAEAKASVETNVIRQRTLKTAIGCSGVGLHSGAKVTMVLLPAAADSGIVFRRTDIAGRGAYVPALWSNVGDTRMNTCLTNQDGIHVGTVEHLLSALAGSGIDNCVIEINGPEVPVMDGSAAPFLFLIECAGTIEQTEPRRAIRVLKRVSVTDGDKTATLSPAAGGFRLNFHIDFASAAIGQQSFSVALNRGTFKAEISRARTFGFEHEVAYLRANGLARGGSLDNAVVIDSTGTRVLNDDGLRYGDEFVRHKILDAVGDLFLAGAPLLGVYDGVRSGHALNNQLLRALFADQTAWAYTTIAAGSAAAQGLALAAPDKLVVNG</sequence>
<dbReference type="GO" id="GO:0016020">
    <property type="term" value="C:membrane"/>
    <property type="evidence" value="ECO:0007669"/>
    <property type="project" value="GOC"/>
</dbReference>
<keyword evidence="10 12" id="KW-0443">Lipid metabolism</keyword>
<dbReference type="Gene3D" id="3.30.1700.10">
    <property type="entry name" value="lpxc deacetylase, domain 2"/>
    <property type="match status" value="1"/>
</dbReference>
<evidence type="ECO:0000256" key="11">
    <source>
        <dbReference type="ARBA" id="ARBA00024535"/>
    </source>
</evidence>
<feature type="binding site" evidence="12">
    <location>
        <position position="105"/>
    </location>
    <ligand>
        <name>Zn(2+)</name>
        <dbReference type="ChEBI" id="CHEBI:29105"/>
    </ligand>
</feature>
<reference evidence="13" key="1">
    <citation type="journal article" date="2007" name="J. Bacteriol.">
        <title>Comparative genome analysis of four magnetotactic bacteria reveals a complex set of group-specific genes implicated in magnetosome biomineralization and function.</title>
        <authorList>
            <person name="Richter M."/>
            <person name="Kube M."/>
            <person name="Bazylinski D.A."/>
            <person name="Lombardot T."/>
            <person name="Gloeckner F.O."/>
            <person name="Reinhardt R."/>
            <person name="Schueler D."/>
        </authorList>
    </citation>
    <scope>NUCLEOTIDE SEQUENCE</scope>
    <source>
        <strain evidence="13">MSR-1</strain>
    </source>
</reference>
<dbReference type="Gene3D" id="3.30.230.20">
    <property type="entry name" value="lpxc deacetylase, domain 1"/>
    <property type="match status" value="1"/>
</dbReference>
<dbReference type="PANTHER" id="PTHR33694:SF1">
    <property type="entry name" value="UDP-3-O-ACYL-N-ACETYLGLUCOSAMINE DEACETYLASE 1, MITOCHONDRIAL-RELATED"/>
    <property type="match status" value="1"/>
</dbReference>
<dbReference type="PANTHER" id="PTHR33694">
    <property type="entry name" value="UDP-3-O-ACYL-N-ACETYLGLUCOSAMINE DEACETYLASE 1, MITOCHONDRIAL-RELATED"/>
    <property type="match status" value="1"/>
</dbReference>
<dbReference type="InterPro" id="IPR004463">
    <property type="entry name" value="UDP-acyl_GlcNac_deAcase"/>
</dbReference>
<dbReference type="UniPathway" id="UPA00359">
    <property type="reaction ID" value="UER00478"/>
</dbReference>
<dbReference type="EMBL" id="CU459003">
    <property type="protein sequence ID" value="CAM74800.1"/>
    <property type="molecule type" value="Genomic_DNA"/>
</dbReference>
<dbReference type="InterPro" id="IPR015870">
    <property type="entry name" value="UDP-acyl_N-AcGlcN_deAcase_N"/>
</dbReference>
<dbReference type="EC" id="3.5.1.108" evidence="4 12"/>
<dbReference type="InterPro" id="IPR020568">
    <property type="entry name" value="Ribosomal_Su5_D2-typ_SF"/>
</dbReference>
<comment type="catalytic activity">
    <reaction evidence="11 12">
        <text>a UDP-3-O-[(3R)-3-hydroxyacyl]-N-acetyl-alpha-D-glucosamine + H2O = a UDP-3-O-[(3R)-3-hydroxyacyl]-alpha-D-glucosamine + acetate</text>
        <dbReference type="Rhea" id="RHEA:67816"/>
        <dbReference type="ChEBI" id="CHEBI:15377"/>
        <dbReference type="ChEBI" id="CHEBI:30089"/>
        <dbReference type="ChEBI" id="CHEBI:137740"/>
        <dbReference type="ChEBI" id="CHEBI:173225"/>
        <dbReference type="EC" id="3.5.1.108"/>
    </reaction>
</comment>
<dbReference type="NCBIfam" id="TIGR00325">
    <property type="entry name" value="lpxC"/>
    <property type="match status" value="1"/>
</dbReference>
<keyword evidence="5 12" id="KW-0444">Lipid biosynthesis</keyword>
<feature type="binding site" evidence="12">
    <location>
        <position position="265"/>
    </location>
    <ligand>
        <name>Zn(2+)</name>
        <dbReference type="ChEBI" id="CHEBI:29105"/>
    </ligand>
</feature>
<evidence type="ECO:0000313" key="13">
    <source>
        <dbReference type="EMBL" id="CAM74800.1"/>
    </source>
</evidence>
<evidence type="ECO:0000256" key="7">
    <source>
        <dbReference type="ARBA" id="ARBA00022723"/>
    </source>
</evidence>
<dbReference type="InterPro" id="IPR011334">
    <property type="entry name" value="UDP-acyl_GlcNac_deAcase_C"/>
</dbReference>
<evidence type="ECO:0000256" key="9">
    <source>
        <dbReference type="ARBA" id="ARBA00022833"/>
    </source>
</evidence>
<evidence type="ECO:0000256" key="1">
    <source>
        <dbReference type="ARBA" id="ARBA00001947"/>
    </source>
</evidence>
<proteinExistence type="inferred from homology"/>
<dbReference type="AlphaFoldDB" id="A4TVZ3"/>
<comment type="pathway">
    <text evidence="3 12">Glycolipid biosynthesis; lipid IV(A) biosynthesis; lipid IV(A) from (3R)-3-hydroxytetradecanoyl-[acyl-carrier-protein] and UDP-N-acetyl-alpha-D-glucosamine: step 2/6.</text>
</comment>
<dbReference type="Pfam" id="PF03331">
    <property type="entry name" value="LpxC"/>
    <property type="match status" value="1"/>
</dbReference>
<evidence type="ECO:0000256" key="10">
    <source>
        <dbReference type="ARBA" id="ARBA00023098"/>
    </source>
</evidence>
<dbReference type="GO" id="GO:0046872">
    <property type="term" value="F:metal ion binding"/>
    <property type="evidence" value="ECO:0007669"/>
    <property type="project" value="UniProtKB-KW"/>
</dbReference>
<keyword evidence="9 12" id="KW-0862">Zinc</keyword>
<keyword evidence="7 12" id="KW-0479">Metal-binding</keyword>
<keyword evidence="8 12" id="KW-0378">Hydrolase</keyword>
<keyword evidence="6 12" id="KW-0441">Lipid A biosynthesis</keyword>
<evidence type="ECO:0000256" key="8">
    <source>
        <dbReference type="ARBA" id="ARBA00022801"/>
    </source>
</evidence>
<evidence type="ECO:0000256" key="3">
    <source>
        <dbReference type="ARBA" id="ARBA00005002"/>
    </source>
</evidence>
<name>A4TVZ3_9PROT</name>
<feature type="active site" description="Proton donor" evidence="12">
    <location>
        <position position="292"/>
    </location>
</feature>
<feature type="binding site" evidence="12">
    <location>
        <position position="269"/>
    </location>
    <ligand>
        <name>Zn(2+)</name>
        <dbReference type="ChEBI" id="CHEBI:29105"/>
    </ligand>
</feature>
<evidence type="ECO:0000256" key="4">
    <source>
        <dbReference type="ARBA" id="ARBA00012745"/>
    </source>
</evidence>
<evidence type="ECO:0000256" key="12">
    <source>
        <dbReference type="HAMAP-Rule" id="MF_00388"/>
    </source>
</evidence>
<dbReference type="HAMAP" id="MF_00388">
    <property type="entry name" value="LpxC"/>
    <property type="match status" value="1"/>
</dbReference>
<dbReference type="GO" id="GO:0009245">
    <property type="term" value="P:lipid A biosynthetic process"/>
    <property type="evidence" value="ECO:0007669"/>
    <property type="project" value="UniProtKB-UniRule"/>
</dbReference>
<evidence type="ECO:0000256" key="5">
    <source>
        <dbReference type="ARBA" id="ARBA00022516"/>
    </source>
</evidence>
<organism evidence="13">
    <name type="scientific">Magnetospirillum gryphiswaldense</name>
    <dbReference type="NCBI Taxonomy" id="55518"/>
    <lineage>
        <taxon>Bacteria</taxon>
        <taxon>Pseudomonadati</taxon>
        <taxon>Pseudomonadota</taxon>
        <taxon>Alphaproteobacteria</taxon>
        <taxon>Rhodospirillales</taxon>
        <taxon>Rhodospirillaceae</taxon>
        <taxon>Magnetospirillum</taxon>
    </lineage>
</organism>
<dbReference type="SUPFAM" id="SSF54211">
    <property type="entry name" value="Ribosomal protein S5 domain 2-like"/>
    <property type="match status" value="2"/>
</dbReference>
<accession>A4TVZ3</accession>
<evidence type="ECO:0000256" key="2">
    <source>
        <dbReference type="ARBA" id="ARBA00002923"/>
    </source>
</evidence>
<comment type="similarity">
    <text evidence="12">Belongs to the LpxC family.</text>
</comment>
<gene>
    <name evidence="12 13" type="primary">lpxC</name>
    <name evidence="13" type="ORF">MGR_1778</name>
</gene>
<comment type="function">
    <text evidence="2 12">Catalyzes the hydrolysis of UDP-3-O-myristoyl-N-acetylglucosamine to form UDP-3-O-myristoylglucosamine and acetate, the committed step in lipid A biosynthesis.</text>
</comment>
<protein>
    <recommendedName>
        <fullName evidence="4 12">UDP-3-O-acyl-N-acetylglucosamine deacetylase</fullName>
        <shortName evidence="12">UDP-3-O-acyl-GlcNAc deacetylase</shortName>
        <ecNumber evidence="4 12">3.5.1.108</ecNumber>
    </recommendedName>
    <alternativeName>
        <fullName evidence="12">UDP-3-O-[R-3-hydroxymyristoyl]-N-acetylglucosamine deacetylase</fullName>
    </alternativeName>
</protein>
<evidence type="ECO:0000256" key="6">
    <source>
        <dbReference type="ARBA" id="ARBA00022556"/>
    </source>
</evidence>
<comment type="cofactor">
    <cofactor evidence="1 12">
        <name>Zn(2+)</name>
        <dbReference type="ChEBI" id="CHEBI:29105"/>
    </cofactor>
</comment>
<dbReference type="GO" id="GO:0103117">
    <property type="term" value="F:UDP-3-O-acyl-N-acetylglucosamine deacetylase activity"/>
    <property type="evidence" value="ECO:0007669"/>
    <property type="project" value="UniProtKB-UniRule"/>
</dbReference>